<accession>A0A444PSH0</accession>
<keyword evidence="3 10" id="KW-0560">Oxidoreductase</keyword>
<dbReference type="InterPro" id="IPR015590">
    <property type="entry name" value="Aldehyde_DH_dom"/>
</dbReference>
<name>A0A444PSH0_9MICO</name>
<dbReference type="Gene3D" id="3.40.309.10">
    <property type="entry name" value="Aldehyde Dehydrogenase, Chain A, domain 2"/>
    <property type="match status" value="1"/>
</dbReference>
<dbReference type="Pfam" id="PF00171">
    <property type="entry name" value="Aldedh"/>
    <property type="match status" value="1"/>
</dbReference>
<evidence type="ECO:0000313" key="13">
    <source>
        <dbReference type="Proteomes" id="UP000288547"/>
    </source>
</evidence>
<dbReference type="PROSITE" id="PS00687">
    <property type="entry name" value="ALDEHYDE_DEHYDR_GLU"/>
    <property type="match status" value="1"/>
</dbReference>
<dbReference type="InterPro" id="IPR029510">
    <property type="entry name" value="Ald_DH_CS_GLU"/>
</dbReference>
<keyword evidence="4" id="KW-0520">NAD</keyword>
<dbReference type="EMBL" id="RZNB01000003">
    <property type="protein sequence ID" value="RWZ50823.1"/>
    <property type="molecule type" value="Genomic_DNA"/>
</dbReference>
<comment type="similarity">
    <text evidence="1 10">Belongs to the aldehyde dehydrogenase family.</text>
</comment>
<evidence type="ECO:0000256" key="9">
    <source>
        <dbReference type="PROSITE-ProRule" id="PRU10007"/>
    </source>
</evidence>
<dbReference type="EC" id="1.2.1.65" evidence="7"/>
<comment type="caution">
    <text evidence="12">The sequence shown here is derived from an EMBL/GenBank/DDBJ whole genome shotgun (WGS) entry which is preliminary data.</text>
</comment>
<feature type="active site" evidence="9">
    <location>
        <position position="250"/>
    </location>
</feature>
<organism evidence="12 13">
    <name type="scientific">Labedella phragmitis</name>
    <dbReference type="NCBI Taxonomy" id="2498849"/>
    <lineage>
        <taxon>Bacteria</taxon>
        <taxon>Bacillati</taxon>
        <taxon>Actinomycetota</taxon>
        <taxon>Actinomycetes</taxon>
        <taxon>Micrococcales</taxon>
        <taxon>Microbacteriaceae</taxon>
        <taxon>Labedella</taxon>
    </lineage>
</organism>
<comment type="pathway">
    <text evidence="5">Aromatic compound metabolism; naphthalene degradation.</text>
</comment>
<dbReference type="Gene3D" id="3.40.605.10">
    <property type="entry name" value="Aldehyde Dehydrogenase, Chain A, domain 1"/>
    <property type="match status" value="1"/>
</dbReference>
<dbReference type="InterPro" id="IPR016161">
    <property type="entry name" value="Ald_DH/histidinol_DH"/>
</dbReference>
<dbReference type="FunFam" id="3.40.605.10:FF:000007">
    <property type="entry name" value="NAD/NADP-dependent betaine aldehyde dehydrogenase"/>
    <property type="match status" value="1"/>
</dbReference>
<dbReference type="CDD" id="cd07105">
    <property type="entry name" value="ALDH_SaliADH"/>
    <property type="match status" value="1"/>
</dbReference>
<dbReference type="SUPFAM" id="SSF53720">
    <property type="entry name" value="ALDH-like"/>
    <property type="match status" value="1"/>
</dbReference>
<dbReference type="RefSeq" id="WP_128494818.1">
    <property type="nucleotide sequence ID" value="NZ_RZNB01000003.1"/>
</dbReference>
<keyword evidence="2" id="KW-0058">Aromatic hydrocarbons catabolism</keyword>
<evidence type="ECO:0000256" key="4">
    <source>
        <dbReference type="ARBA" id="ARBA00023027"/>
    </source>
</evidence>
<dbReference type="Proteomes" id="UP000288547">
    <property type="component" value="Unassembled WGS sequence"/>
</dbReference>
<evidence type="ECO:0000313" key="12">
    <source>
        <dbReference type="EMBL" id="RWZ50823.1"/>
    </source>
</evidence>
<dbReference type="OrthoDB" id="6882680at2"/>
<evidence type="ECO:0000256" key="6">
    <source>
        <dbReference type="ARBA" id="ARBA00050596"/>
    </source>
</evidence>
<evidence type="ECO:0000256" key="2">
    <source>
        <dbReference type="ARBA" id="ARBA00022797"/>
    </source>
</evidence>
<feature type="domain" description="Aldehyde dehydrogenase" evidence="11">
    <location>
        <begin position="16"/>
        <end position="472"/>
    </location>
</feature>
<reference evidence="12 13" key="1">
    <citation type="submission" date="2018-12" db="EMBL/GenBank/DDBJ databases">
        <authorList>
            <person name="Li F."/>
        </authorList>
    </citation>
    <scope>NUCLEOTIDE SEQUENCE [LARGE SCALE GENOMIC DNA]</scope>
    <source>
        <strain evidence="12 13">11W25H-1</strain>
    </source>
</reference>
<evidence type="ECO:0000256" key="10">
    <source>
        <dbReference type="RuleBase" id="RU003345"/>
    </source>
</evidence>
<evidence type="ECO:0000259" key="11">
    <source>
        <dbReference type="Pfam" id="PF00171"/>
    </source>
</evidence>
<proteinExistence type="inferred from homology"/>
<evidence type="ECO:0000256" key="5">
    <source>
        <dbReference type="ARBA" id="ARBA00035632"/>
    </source>
</evidence>
<dbReference type="InterPro" id="IPR016162">
    <property type="entry name" value="Ald_DH_N"/>
</dbReference>
<dbReference type="InterPro" id="IPR016163">
    <property type="entry name" value="Ald_DH_C"/>
</dbReference>
<evidence type="ECO:0000256" key="7">
    <source>
        <dbReference type="ARBA" id="ARBA00066992"/>
    </source>
</evidence>
<evidence type="ECO:0000256" key="1">
    <source>
        <dbReference type="ARBA" id="ARBA00009986"/>
    </source>
</evidence>
<keyword evidence="13" id="KW-1185">Reference proteome</keyword>
<dbReference type="AlphaFoldDB" id="A0A444PSH0"/>
<dbReference type="PANTHER" id="PTHR42986">
    <property type="entry name" value="BENZALDEHYDE DEHYDROGENASE YFMT"/>
    <property type="match status" value="1"/>
</dbReference>
<evidence type="ECO:0000256" key="8">
    <source>
        <dbReference type="ARBA" id="ARBA00070319"/>
    </source>
</evidence>
<sequence length="483" mass="51087">MQTKLIIDNEGRSAREGKTFERRNPVTGEVVTEGAAASVEDALDAVESAATAFRSWSTTGPTQRRAVMLKAADLIEERAGDFIQTMMSEVGAAQLWAGFNVFLTAQLFREAAGLATQIQGETIPTDKPGTLSMTVRQAAGVVFSMAPWNGPGVLAARAIAYPIVCGNSVVFRASETSPRTHAIIAEVLHDAGLPAGVLNFITSSAEDSDRVVEAIIAHPAVRRVNFTGSTAVGRIIAEKAARHLKPVLLELGGKAPLVVLDDADIDGAVNAAVFGSFMYQGQICMSTERFVVDESIADEFVAKFAERAGQLVSGDPMTDPSCIIGPMVRAESGDRINGLIDDAVEKGATVVVGGHADGASMAATIVDNVRPDMAIYDQETFGPITTVVRVSGVDEAVQVANDTEYGLAAAVFGKDSHRALQVAMRIDAGHVHVNGATVQNEAQAPYGGMKASGFGRFDGRAVINEFTELKWITVEQSDQAYPF</sequence>
<dbReference type="GO" id="GO:0018485">
    <property type="term" value="F:salicylaldehyde dehydrogenase (NAD+) activity"/>
    <property type="evidence" value="ECO:0007669"/>
    <property type="project" value="UniProtKB-EC"/>
</dbReference>
<protein>
    <recommendedName>
        <fullName evidence="8">Salicylaldehyde dehydrogenase</fullName>
        <ecNumber evidence="7">1.2.1.65</ecNumber>
    </recommendedName>
</protein>
<comment type="catalytic activity">
    <reaction evidence="6">
        <text>salicylaldehyde + NAD(+) + H2O = salicylate + NADH + 2 H(+)</text>
        <dbReference type="Rhea" id="RHEA:18537"/>
        <dbReference type="ChEBI" id="CHEBI:15377"/>
        <dbReference type="ChEBI" id="CHEBI:15378"/>
        <dbReference type="ChEBI" id="CHEBI:16008"/>
        <dbReference type="ChEBI" id="CHEBI:30762"/>
        <dbReference type="ChEBI" id="CHEBI:57540"/>
        <dbReference type="ChEBI" id="CHEBI:57945"/>
        <dbReference type="EC" id="1.2.1.65"/>
    </reaction>
</comment>
<dbReference type="PANTHER" id="PTHR42986:SF1">
    <property type="entry name" value="BENZALDEHYDE DEHYDROGENASE YFMT"/>
    <property type="match status" value="1"/>
</dbReference>
<gene>
    <name evidence="12" type="ORF">ELQ90_08250</name>
</gene>
<evidence type="ECO:0000256" key="3">
    <source>
        <dbReference type="ARBA" id="ARBA00023002"/>
    </source>
</evidence>
<dbReference type="FunFam" id="3.40.309.10:FF:000010">
    <property type="entry name" value="Gamma-aminobutyraldehyde dehydrogenase"/>
    <property type="match status" value="1"/>
</dbReference>